<evidence type="ECO:0000313" key="9">
    <source>
        <dbReference type="EMBL" id="MBP2361024.1"/>
    </source>
</evidence>
<dbReference type="EC" id="2.7.8.12" evidence="9"/>
<dbReference type="Proteomes" id="UP001519311">
    <property type="component" value="Unassembled WGS sequence"/>
</dbReference>
<comment type="caution">
    <text evidence="9">The sequence shown here is derived from an EMBL/GenBank/DDBJ whole genome shotgun (WGS) entry which is preliminary data.</text>
</comment>
<dbReference type="InterPro" id="IPR001173">
    <property type="entry name" value="Glyco_trans_2-like"/>
</dbReference>
<dbReference type="InterPro" id="IPR007554">
    <property type="entry name" value="Glycerophosphate_synth"/>
</dbReference>
<sequence length="702" mass="76357">MLLSVVVPVHRVQGYLRAALESVTDQSSRDWELIAVDAGPPDGGPDIAREFAERDPRVRVLHPGGSPGEPDPGAPAEPGSPLPSGTPAAPSGVPQPSPHLGAARNAGAAEARGAYLLFLDGDDLLLPGALSEIAARVAADRPDVLRLGHDRVDWWGETRPGDDLPAARNQIFRRAFWTAHGLRFTDGPYDDVVPVHRAALLSSDAGTLAVLDRVCVRHRLRRTGTFATTPGRAHFAVIDAYAHLIAETGGDPRVLTARTAHLRAVLDDPGRIAPGDRAAFFRAAGLLGSHAAHRARQAVRSLRTRAHSALRAGKKSLRARVMRAAYRADLHRPLDPCLAVYGAYWNRGVACNPAAVYAKARELVPHIRGVWVVSSRHLDRMPPGVPYVIEGSRAYWRTMATATYLVNNSSFPGGFTKRPGQIYLQTHHGTPLKTMGLDQRPYPALTNGVSFERVVAHADQWDFSLSANPHTTEVWDRAYPSAYEHLPLGYPRNDVLCTATPELTGKIRADLGIGPGRTVLLYAPTHRDYRRGFLPRLDLERLARDLGEEYVLLVRAHYFYGRSAGEAAGGRVVDVTAHPRVEELCLASDALITDYSSLMFDYACLDRPIVTYAPDWAAYRAARGTYVDLLSGRPGDTPGAVATTEDELRELLRTGAWRSSGAAALRAAFRSRFCPYDDGHAAERVVRRVFPVGPGRGPASPV</sequence>
<evidence type="ECO:0000256" key="1">
    <source>
        <dbReference type="ARBA" id="ARBA00004202"/>
    </source>
</evidence>
<dbReference type="RefSeq" id="WP_209470390.1">
    <property type="nucleotide sequence ID" value="NZ_BMWJ01000003.1"/>
</dbReference>
<gene>
    <name evidence="9" type="ORF">JOF59_003424</name>
</gene>
<evidence type="ECO:0000256" key="5">
    <source>
        <dbReference type="ARBA" id="ARBA00022944"/>
    </source>
</evidence>
<keyword evidence="4 9" id="KW-0808">Transferase</keyword>
<dbReference type="Pfam" id="PF04464">
    <property type="entry name" value="Glyphos_transf"/>
    <property type="match status" value="1"/>
</dbReference>
<organism evidence="9 10">
    <name type="scientific">Streptomyces clavifer</name>
    <dbReference type="NCBI Taxonomy" id="68188"/>
    <lineage>
        <taxon>Bacteria</taxon>
        <taxon>Bacillati</taxon>
        <taxon>Actinomycetota</taxon>
        <taxon>Actinomycetes</taxon>
        <taxon>Kitasatosporales</taxon>
        <taxon>Streptomycetaceae</taxon>
        <taxon>Streptomyces</taxon>
    </lineage>
</organism>
<dbReference type="SUPFAM" id="SSF53756">
    <property type="entry name" value="UDP-Glycosyltransferase/glycogen phosphorylase"/>
    <property type="match status" value="1"/>
</dbReference>
<reference evidence="9 10" key="1">
    <citation type="submission" date="2021-03" db="EMBL/GenBank/DDBJ databases">
        <title>Sequencing the genomes of 1000 actinobacteria strains.</title>
        <authorList>
            <person name="Klenk H.-P."/>
        </authorList>
    </citation>
    <scope>NUCLEOTIDE SEQUENCE [LARGE SCALE GENOMIC DNA]</scope>
    <source>
        <strain evidence="9 10">DSM 40843</strain>
    </source>
</reference>
<keyword evidence="5" id="KW-0777">Teichoic acid biosynthesis</keyword>
<dbReference type="Gene3D" id="3.40.50.11820">
    <property type="match status" value="1"/>
</dbReference>
<dbReference type="InterPro" id="IPR051612">
    <property type="entry name" value="Teichoic_Acid_Biosynth"/>
</dbReference>
<dbReference type="InterPro" id="IPR029044">
    <property type="entry name" value="Nucleotide-diphossugar_trans"/>
</dbReference>
<evidence type="ECO:0000256" key="7">
    <source>
        <dbReference type="SAM" id="MobiDB-lite"/>
    </source>
</evidence>
<dbReference type="InterPro" id="IPR043148">
    <property type="entry name" value="TagF_C"/>
</dbReference>
<dbReference type="PANTHER" id="PTHR37316">
    <property type="entry name" value="TEICHOIC ACID GLYCEROL-PHOSPHATE PRIMASE"/>
    <property type="match status" value="1"/>
</dbReference>
<evidence type="ECO:0000259" key="8">
    <source>
        <dbReference type="Pfam" id="PF00535"/>
    </source>
</evidence>
<feature type="compositionally biased region" description="Pro residues" evidence="7">
    <location>
        <begin position="69"/>
        <end position="81"/>
    </location>
</feature>
<evidence type="ECO:0000256" key="3">
    <source>
        <dbReference type="ARBA" id="ARBA00022475"/>
    </source>
</evidence>
<dbReference type="GO" id="GO:0047355">
    <property type="term" value="F:CDP-glycerol glycerophosphotransferase activity"/>
    <property type="evidence" value="ECO:0007669"/>
    <property type="project" value="UniProtKB-EC"/>
</dbReference>
<dbReference type="Pfam" id="PF00535">
    <property type="entry name" value="Glycos_transf_2"/>
    <property type="match status" value="2"/>
</dbReference>
<dbReference type="PANTHER" id="PTHR37316:SF3">
    <property type="entry name" value="TEICHOIC ACID GLYCEROL-PHOSPHATE TRANSFERASE"/>
    <property type="match status" value="1"/>
</dbReference>
<name>A0ABS4VAS9_9ACTN</name>
<keyword evidence="10" id="KW-1185">Reference proteome</keyword>
<dbReference type="InterPro" id="IPR043149">
    <property type="entry name" value="TagF_N"/>
</dbReference>
<evidence type="ECO:0000256" key="6">
    <source>
        <dbReference type="ARBA" id="ARBA00023136"/>
    </source>
</evidence>
<dbReference type="SUPFAM" id="SSF53448">
    <property type="entry name" value="Nucleotide-diphospho-sugar transferases"/>
    <property type="match status" value="1"/>
</dbReference>
<feature type="domain" description="Glycosyltransferase 2-like" evidence="8">
    <location>
        <begin position="4"/>
        <end position="62"/>
    </location>
</feature>
<feature type="region of interest" description="Disordered" evidence="7">
    <location>
        <begin position="60"/>
        <end position="105"/>
    </location>
</feature>
<keyword evidence="3" id="KW-1003">Cell membrane</keyword>
<comment type="subcellular location">
    <subcellularLocation>
        <location evidence="1">Cell membrane</location>
        <topology evidence="1">Peripheral membrane protein</topology>
    </subcellularLocation>
</comment>
<feature type="domain" description="Glycosyltransferase 2-like" evidence="8">
    <location>
        <begin position="99"/>
        <end position="150"/>
    </location>
</feature>
<dbReference type="Gene3D" id="3.90.550.10">
    <property type="entry name" value="Spore Coat Polysaccharide Biosynthesis Protein SpsA, Chain A"/>
    <property type="match status" value="1"/>
</dbReference>
<proteinExistence type="inferred from homology"/>
<comment type="similarity">
    <text evidence="2">Belongs to the CDP-glycerol glycerophosphotransferase family.</text>
</comment>
<dbReference type="Gene3D" id="3.40.50.12580">
    <property type="match status" value="1"/>
</dbReference>
<evidence type="ECO:0000256" key="2">
    <source>
        <dbReference type="ARBA" id="ARBA00010488"/>
    </source>
</evidence>
<accession>A0ABS4VAS9</accession>
<evidence type="ECO:0000313" key="10">
    <source>
        <dbReference type="Proteomes" id="UP001519311"/>
    </source>
</evidence>
<evidence type="ECO:0000256" key="4">
    <source>
        <dbReference type="ARBA" id="ARBA00022679"/>
    </source>
</evidence>
<dbReference type="EMBL" id="JAGINS010000001">
    <property type="protein sequence ID" value="MBP2361024.1"/>
    <property type="molecule type" value="Genomic_DNA"/>
</dbReference>
<keyword evidence="6" id="KW-0472">Membrane</keyword>
<protein>
    <submittedName>
        <fullName evidence="9">CDP-glycerol glycerophosphotransferase</fullName>
        <ecNumber evidence="9">2.7.8.12</ecNumber>
    </submittedName>
</protein>